<organism evidence="2 3">
    <name type="scientific">Actinomadura napierensis</name>
    <dbReference type="NCBI Taxonomy" id="267854"/>
    <lineage>
        <taxon>Bacteria</taxon>
        <taxon>Bacillati</taxon>
        <taxon>Actinomycetota</taxon>
        <taxon>Actinomycetes</taxon>
        <taxon>Streptosporangiales</taxon>
        <taxon>Thermomonosporaceae</taxon>
        <taxon>Actinomadura</taxon>
    </lineage>
</organism>
<keyword evidence="3" id="KW-1185">Reference proteome</keyword>
<dbReference type="Proteomes" id="UP001501020">
    <property type="component" value="Unassembled WGS sequence"/>
</dbReference>
<evidence type="ECO:0000313" key="2">
    <source>
        <dbReference type="EMBL" id="GAA2125034.1"/>
    </source>
</evidence>
<protein>
    <submittedName>
        <fullName evidence="2">Alpha/beta fold hydrolase</fullName>
    </submittedName>
</protein>
<dbReference type="PANTHER" id="PTHR43689">
    <property type="entry name" value="HYDROLASE"/>
    <property type="match status" value="1"/>
</dbReference>
<evidence type="ECO:0000313" key="3">
    <source>
        <dbReference type="Proteomes" id="UP001501020"/>
    </source>
</evidence>
<dbReference type="InterPro" id="IPR000073">
    <property type="entry name" value="AB_hydrolase_1"/>
</dbReference>
<reference evidence="3" key="1">
    <citation type="journal article" date="2019" name="Int. J. Syst. Evol. Microbiol.">
        <title>The Global Catalogue of Microorganisms (GCM) 10K type strain sequencing project: providing services to taxonomists for standard genome sequencing and annotation.</title>
        <authorList>
            <consortium name="The Broad Institute Genomics Platform"/>
            <consortium name="The Broad Institute Genome Sequencing Center for Infectious Disease"/>
            <person name="Wu L."/>
            <person name="Ma J."/>
        </authorList>
    </citation>
    <scope>NUCLEOTIDE SEQUENCE [LARGE SCALE GENOMIC DNA]</scope>
    <source>
        <strain evidence="3">JCM 13850</strain>
    </source>
</reference>
<dbReference type="SUPFAM" id="SSF53474">
    <property type="entry name" value="alpha/beta-Hydrolases"/>
    <property type="match status" value="1"/>
</dbReference>
<dbReference type="EMBL" id="BAAAMR010000007">
    <property type="protein sequence ID" value="GAA2125034.1"/>
    <property type="molecule type" value="Genomic_DNA"/>
</dbReference>
<keyword evidence="2" id="KW-0378">Hydrolase</keyword>
<evidence type="ECO:0000259" key="1">
    <source>
        <dbReference type="Pfam" id="PF12697"/>
    </source>
</evidence>
<gene>
    <name evidence="2" type="ORF">GCM10009727_13040</name>
</gene>
<name>A0ABP5K0A9_9ACTN</name>
<dbReference type="Gene3D" id="3.40.50.1820">
    <property type="entry name" value="alpha/beta hydrolase"/>
    <property type="match status" value="1"/>
</dbReference>
<dbReference type="InterPro" id="IPR029058">
    <property type="entry name" value="AB_hydrolase_fold"/>
</dbReference>
<feature type="domain" description="AB hydrolase-1" evidence="1">
    <location>
        <begin position="22"/>
        <end position="264"/>
    </location>
</feature>
<accession>A0ABP5K0A9</accession>
<dbReference type="PRINTS" id="PR00111">
    <property type="entry name" value="ABHYDROLASE"/>
</dbReference>
<sequence>MRTVNLSAGPIAYRDLGDGPPVVFVHGLLVNGEIWRHETGPLVDAGHRCLVPTWPLGAHPQPMRPDADLTPSGLAGLVEEFLEALDLKDVTLVGNDTGGALVQILMARRPERVARIVLASCDVLDRFPPPPFGFLAPMSRLPGSLWVTAQLFRIRPLLRLPIALGWVAKRPIPREVADSYLAPIQTSRGVRRDLGKLLRGFDKRHTLDAFEANGGYDRPVLLLWAKEERLFPLPLAERLARKLPDARLDLVEDSYTFISEDRPGLLAGKVKEFAIMTR</sequence>
<dbReference type="RefSeq" id="WP_344262523.1">
    <property type="nucleotide sequence ID" value="NZ_BAAAMR010000007.1"/>
</dbReference>
<dbReference type="GO" id="GO:0016787">
    <property type="term" value="F:hydrolase activity"/>
    <property type="evidence" value="ECO:0007669"/>
    <property type="project" value="UniProtKB-KW"/>
</dbReference>
<comment type="caution">
    <text evidence="2">The sequence shown here is derived from an EMBL/GenBank/DDBJ whole genome shotgun (WGS) entry which is preliminary data.</text>
</comment>
<proteinExistence type="predicted"/>
<dbReference type="Pfam" id="PF12697">
    <property type="entry name" value="Abhydrolase_6"/>
    <property type="match status" value="1"/>
</dbReference>
<dbReference type="PANTHER" id="PTHR43689:SF8">
    <property type="entry name" value="ALPHA_BETA-HYDROLASES SUPERFAMILY PROTEIN"/>
    <property type="match status" value="1"/>
</dbReference>